<sequence length="79" mass="8175">MISHGSGDDDGVACLRILAADGSAGRYPTKTGGVDKKAVGFAFFDHFGIPGHNGDATFPGGICHGADDPMQGFNREAFF</sequence>
<dbReference type="AlphaFoldDB" id="A0A645E205"/>
<evidence type="ECO:0000313" key="1">
    <source>
        <dbReference type="EMBL" id="MPM95707.1"/>
    </source>
</evidence>
<comment type="caution">
    <text evidence="1">The sequence shown here is derived from an EMBL/GenBank/DDBJ whole genome shotgun (WGS) entry which is preliminary data.</text>
</comment>
<proteinExistence type="predicted"/>
<protein>
    <submittedName>
        <fullName evidence="1">Uncharacterized protein</fullName>
    </submittedName>
</protein>
<name>A0A645E205_9ZZZZ</name>
<accession>A0A645E205</accession>
<organism evidence="1">
    <name type="scientific">bioreactor metagenome</name>
    <dbReference type="NCBI Taxonomy" id="1076179"/>
    <lineage>
        <taxon>unclassified sequences</taxon>
        <taxon>metagenomes</taxon>
        <taxon>ecological metagenomes</taxon>
    </lineage>
</organism>
<dbReference type="EMBL" id="VSSQ01042169">
    <property type="protein sequence ID" value="MPM95707.1"/>
    <property type="molecule type" value="Genomic_DNA"/>
</dbReference>
<reference evidence="1" key="1">
    <citation type="submission" date="2019-08" db="EMBL/GenBank/DDBJ databases">
        <authorList>
            <person name="Kucharzyk K."/>
            <person name="Murdoch R.W."/>
            <person name="Higgins S."/>
            <person name="Loffler F."/>
        </authorList>
    </citation>
    <scope>NUCLEOTIDE SEQUENCE</scope>
</reference>
<gene>
    <name evidence="1" type="ORF">SDC9_142862</name>
</gene>